<protein>
    <recommendedName>
        <fullName evidence="8">Acetolactate synthase small subunit</fullName>
        <shortName evidence="8">AHAS</shortName>
        <shortName evidence="8">ALS</shortName>
        <ecNumber evidence="8">2.2.1.6</ecNumber>
    </recommendedName>
    <alternativeName>
        <fullName evidence="8">Acetohydroxy-acid synthase small subunit</fullName>
    </alternativeName>
</protein>
<dbReference type="Gene3D" id="3.30.70.260">
    <property type="match status" value="1"/>
</dbReference>
<keyword evidence="6 8" id="KW-0100">Branched-chain amino acid biosynthesis</keyword>
<feature type="region of interest" description="Disordered" evidence="9">
    <location>
        <begin position="80"/>
        <end position="112"/>
    </location>
</feature>
<dbReference type="SUPFAM" id="SSF55021">
    <property type="entry name" value="ACT-like"/>
    <property type="match status" value="1"/>
</dbReference>
<dbReference type="PANTHER" id="PTHR30239:SF0">
    <property type="entry name" value="ACETOLACTATE SYNTHASE SMALL SUBUNIT 1, CHLOROPLASTIC"/>
    <property type="match status" value="1"/>
</dbReference>
<evidence type="ECO:0000256" key="2">
    <source>
        <dbReference type="ARBA" id="ARBA00005025"/>
    </source>
</evidence>
<dbReference type="PANTHER" id="PTHR30239">
    <property type="entry name" value="ACETOLACTATE SYNTHASE SMALL SUBUNIT"/>
    <property type="match status" value="1"/>
</dbReference>
<evidence type="ECO:0000256" key="1">
    <source>
        <dbReference type="ARBA" id="ARBA00004974"/>
    </source>
</evidence>
<comment type="caution">
    <text evidence="11">The sequence shown here is derived from an EMBL/GenBank/DDBJ whole genome shotgun (WGS) entry which is preliminary data.</text>
</comment>
<evidence type="ECO:0000256" key="3">
    <source>
        <dbReference type="ARBA" id="ARBA00006341"/>
    </source>
</evidence>
<reference evidence="11 12" key="1">
    <citation type="submission" date="2018-05" db="EMBL/GenBank/DDBJ databases">
        <title>Genomic Encyclopedia of Type Strains, Phase IV (KMG-IV): sequencing the most valuable type-strain genomes for metagenomic binning, comparative biology and taxonomic classification.</title>
        <authorList>
            <person name="Goeker M."/>
        </authorList>
    </citation>
    <scope>NUCLEOTIDE SEQUENCE [LARGE SCALE GENOMIC DNA]</scope>
    <source>
        <strain evidence="11 12">DSM 18773</strain>
    </source>
</reference>
<organism evidence="11 12">
    <name type="scientific">Tumebacillus permanentifrigoris</name>
    <dbReference type="NCBI Taxonomy" id="378543"/>
    <lineage>
        <taxon>Bacteria</taxon>
        <taxon>Bacillati</taxon>
        <taxon>Bacillota</taxon>
        <taxon>Bacilli</taxon>
        <taxon>Bacillales</taxon>
        <taxon>Alicyclobacillaceae</taxon>
        <taxon>Tumebacillus</taxon>
    </lineage>
</organism>
<dbReference type="CDD" id="cd04878">
    <property type="entry name" value="ACT_AHAS"/>
    <property type="match status" value="1"/>
</dbReference>
<evidence type="ECO:0000256" key="4">
    <source>
        <dbReference type="ARBA" id="ARBA00011744"/>
    </source>
</evidence>
<comment type="pathway">
    <text evidence="2 8">Amino-acid biosynthesis; L-valine biosynthesis; L-valine from pyruvate: step 1/4.</text>
</comment>
<dbReference type="InterPro" id="IPR054480">
    <property type="entry name" value="AHAS_small-like_ACT"/>
</dbReference>
<dbReference type="GO" id="GO:0009097">
    <property type="term" value="P:isoleucine biosynthetic process"/>
    <property type="evidence" value="ECO:0007669"/>
    <property type="project" value="UniProtKB-UniRule"/>
</dbReference>
<evidence type="ECO:0000313" key="11">
    <source>
        <dbReference type="EMBL" id="PWK13066.1"/>
    </source>
</evidence>
<dbReference type="Pfam" id="PF22629">
    <property type="entry name" value="ACT_AHAS_ss"/>
    <property type="match status" value="1"/>
</dbReference>
<dbReference type="UniPathway" id="UPA00047">
    <property type="reaction ID" value="UER00055"/>
</dbReference>
<proteinExistence type="inferred from homology"/>
<evidence type="ECO:0000256" key="7">
    <source>
        <dbReference type="ARBA" id="ARBA00048670"/>
    </source>
</evidence>
<accession>A0A316D8F1</accession>
<dbReference type="NCBIfam" id="TIGR00119">
    <property type="entry name" value="acolac_sm"/>
    <property type="match status" value="1"/>
</dbReference>
<evidence type="ECO:0000259" key="10">
    <source>
        <dbReference type="PROSITE" id="PS51671"/>
    </source>
</evidence>
<keyword evidence="5 8" id="KW-0028">Amino-acid biosynthesis</keyword>
<comment type="pathway">
    <text evidence="1 8">Amino-acid biosynthesis; L-isoleucine biosynthesis; L-isoleucine from 2-oxobutanoate: step 1/4.</text>
</comment>
<dbReference type="AlphaFoldDB" id="A0A316D8F1"/>
<dbReference type="GO" id="GO:0005829">
    <property type="term" value="C:cytosol"/>
    <property type="evidence" value="ECO:0007669"/>
    <property type="project" value="TreeGrafter"/>
</dbReference>
<dbReference type="GO" id="GO:0003984">
    <property type="term" value="F:acetolactate synthase activity"/>
    <property type="evidence" value="ECO:0007669"/>
    <property type="project" value="UniProtKB-UniRule"/>
</dbReference>
<evidence type="ECO:0000256" key="8">
    <source>
        <dbReference type="RuleBase" id="RU368092"/>
    </source>
</evidence>
<comment type="similarity">
    <text evidence="3 8">Belongs to the acetolactate synthase small subunit family.</text>
</comment>
<dbReference type="FunFam" id="3.30.70.260:FF:000001">
    <property type="entry name" value="Acetolactate synthase, small subunit"/>
    <property type="match status" value="1"/>
</dbReference>
<evidence type="ECO:0000313" key="12">
    <source>
        <dbReference type="Proteomes" id="UP000245634"/>
    </source>
</evidence>
<dbReference type="InterPro" id="IPR002912">
    <property type="entry name" value="ACT_dom"/>
</dbReference>
<feature type="domain" description="ACT" evidence="10">
    <location>
        <begin position="4"/>
        <end position="78"/>
    </location>
</feature>
<dbReference type="UniPathway" id="UPA00049">
    <property type="reaction ID" value="UER00059"/>
</dbReference>
<dbReference type="EMBL" id="QGGL01000008">
    <property type="protein sequence ID" value="PWK13066.1"/>
    <property type="molecule type" value="Genomic_DNA"/>
</dbReference>
<dbReference type="OrthoDB" id="9787365at2"/>
<evidence type="ECO:0000256" key="5">
    <source>
        <dbReference type="ARBA" id="ARBA00022605"/>
    </source>
</evidence>
<sequence>MKQTLTALVLDQPGVLMRVAGLVTRRGFNIDSLTVGPAEEAGLSRMTITIDTDAWTLEQIIKQLYKLVDVVKVSAPAALRNCSNPGDRPHRGDGAGAQPSVGPLAHLANREN</sequence>
<name>A0A316D8F1_9BACL</name>
<dbReference type="InterPro" id="IPR004789">
    <property type="entry name" value="Acetalactate_synth_ssu"/>
</dbReference>
<dbReference type="Proteomes" id="UP000245634">
    <property type="component" value="Unassembled WGS sequence"/>
</dbReference>
<dbReference type="InterPro" id="IPR045865">
    <property type="entry name" value="ACT-like_dom_sf"/>
</dbReference>
<dbReference type="EC" id="2.2.1.6" evidence="8"/>
<evidence type="ECO:0000256" key="9">
    <source>
        <dbReference type="SAM" id="MobiDB-lite"/>
    </source>
</evidence>
<dbReference type="InterPro" id="IPR039557">
    <property type="entry name" value="AHAS_ACT"/>
</dbReference>
<dbReference type="GO" id="GO:1990610">
    <property type="term" value="F:acetolactate synthase regulator activity"/>
    <property type="evidence" value="ECO:0007669"/>
    <property type="project" value="UniProtKB-UniRule"/>
</dbReference>
<comment type="function">
    <text evidence="8">Catalyzes the conversion of 2 pyruvate molecules into acetolactate in the first common step of the biosynthetic pathway of the branched-amino acids such as leucine, isoleucine, and valine.</text>
</comment>
<keyword evidence="12" id="KW-1185">Reference proteome</keyword>
<comment type="subunit">
    <text evidence="4 8">Dimer of large and small chains.</text>
</comment>
<evidence type="ECO:0000256" key="6">
    <source>
        <dbReference type="ARBA" id="ARBA00023304"/>
    </source>
</evidence>
<gene>
    <name evidence="11" type="ORF">C7459_10884</name>
</gene>
<dbReference type="PROSITE" id="PS51671">
    <property type="entry name" value="ACT"/>
    <property type="match status" value="1"/>
</dbReference>
<comment type="catalytic activity">
    <reaction evidence="7 8">
        <text>2 pyruvate + H(+) = (2S)-2-acetolactate + CO2</text>
        <dbReference type="Rhea" id="RHEA:25249"/>
        <dbReference type="ChEBI" id="CHEBI:15361"/>
        <dbReference type="ChEBI" id="CHEBI:15378"/>
        <dbReference type="ChEBI" id="CHEBI:16526"/>
        <dbReference type="ChEBI" id="CHEBI:58476"/>
        <dbReference type="EC" id="2.2.1.6"/>
    </reaction>
</comment>
<dbReference type="GO" id="GO:0009099">
    <property type="term" value="P:L-valine biosynthetic process"/>
    <property type="evidence" value="ECO:0007669"/>
    <property type="project" value="UniProtKB-UniRule"/>
</dbReference>
<keyword evidence="8" id="KW-0808">Transferase</keyword>